<feature type="compositionally biased region" description="Polar residues" evidence="1">
    <location>
        <begin position="80"/>
        <end position="122"/>
    </location>
</feature>
<dbReference type="Proteomes" id="UP001500552">
    <property type="component" value="Unassembled WGS sequence"/>
</dbReference>
<protein>
    <submittedName>
        <fullName evidence="3">Conjugative transposon protein TraM</fullName>
    </submittedName>
</protein>
<proteinExistence type="predicted"/>
<evidence type="ECO:0000256" key="1">
    <source>
        <dbReference type="SAM" id="MobiDB-lite"/>
    </source>
</evidence>
<organism evidence="3 4">
    <name type="scientific">Pontibacter saemangeumensis</name>
    <dbReference type="NCBI Taxonomy" id="1084525"/>
    <lineage>
        <taxon>Bacteria</taxon>
        <taxon>Pseudomonadati</taxon>
        <taxon>Bacteroidota</taxon>
        <taxon>Cytophagia</taxon>
        <taxon>Cytophagales</taxon>
        <taxon>Hymenobacteraceae</taxon>
        <taxon>Pontibacter</taxon>
    </lineage>
</organism>
<dbReference type="EMBL" id="BAABHC010000005">
    <property type="protein sequence ID" value="GAA4429888.1"/>
    <property type="molecule type" value="Genomic_DNA"/>
</dbReference>
<gene>
    <name evidence="3" type="primary">traM_1</name>
    <name evidence="3" type="ORF">GCM10023188_15850</name>
</gene>
<accession>A0ABP8LHP2</accession>
<feature type="region of interest" description="Disordered" evidence="1">
    <location>
        <begin position="80"/>
        <end position="123"/>
    </location>
</feature>
<dbReference type="Pfam" id="PF12508">
    <property type="entry name" value="Transposon_TraM"/>
    <property type="match status" value="1"/>
</dbReference>
<reference evidence="4" key="1">
    <citation type="journal article" date="2019" name="Int. J. Syst. Evol. Microbiol.">
        <title>The Global Catalogue of Microorganisms (GCM) 10K type strain sequencing project: providing services to taxonomists for standard genome sequencing and annotation.</title>
        <authorList>
            <consortium name="The Broad Institute Genomics Platform"/>
            <consortium name="The Broad Institute Genome Sequencing Center for Infectious Disease"/>
            <person name="Wu L."/>
            <person name="Ma J."/>
        </authorList>
    </citation>
    <scope>NUCLEOTIDE SEQUENCE [LARGE SCALE GENOMIC DNA]</scope>
    <source>
        <strain evidence="4">JCM 17926</strain>
    </source>
</reference>
<dbReference type="NCBIfam" id="TIGR03779">
    <property type="entry name" value="Bac_Flav_CT_M"/>
    <property type="match status" value="1"/>
</dbReference>
<evidence type="ECO:0000313" key="3">
    <source>
        <dbReference type="EMBL" id="GAA4429888.1"/>
    </source>
</evidence>
<keyword evidence="4" id="KW-1185">Reference proteome</keyword>
<evidence type="ECO:0000259" key="2">
    <source>
        <dbReference type="Pfam" id="PF12508"/>
    </source>
</evidence>
<dbReference type="InterPro" id="IPR022187">
    <property type="entry name" value="Conjug_transposon_TraM"/>
</dbReference>
<name>A0ABP8LHP2_9BACT</name>
<sequence>MVLPLLALPFVTLLFWALGGGREGDASAQGQAPKGFNMALPDAYLKEEEPLDKLSYYKKAASDSARLNELLKNDPYYQQQMASGPSWSQDTSLPEGNYKSTSPASGSRLNTSPYSGAASQDQNEAKVYRKLEQLNAALQKAPVMSGTKAADDAVYPRPANSLANSNDLDRLEQMMHMMSQEESGDPEMQQLNIMLEKILDIQHPQRVREKIRQTSEARKGQVLAVAANGTNDPVSLLDNTRQERINGDTSLYHASQQNGFYSWDEATAVNARQNGIAAVVHETHTVVTGSTVKLRLTGDVYINGILVPEDNFVFGMASLDGERLHIHVNSIRYQNSLFPVDLSVYDMDGLEGIYIPGAITGEVARQSADRVVQDIGFTTLDPSLEVQAASAGVEAAKSLFSKKAKLVKVTVKAGYQVLLRDEKQQQGN</sequence>
<dbReference type="InterPro" id="IPR055407">
    <property type="entry name" value="TraM_C"/>
</dbReference>
<comment type="caution">
    <text evidence="3">The sequence shown here is derived from an EMBL/GenBank/DDBJ whole genome shotgun (WGS) entry which is preliminary data.</text>
</comment>
<feature type="domain" description="Conjugative transposon TraM C-terminal" evidence="2">
    <location>
        <begin position="276"/>
        <end position="420"/>
    </location>
</feature>
<evidence type="ECO:0000313" key="4">
    <source>
        <dbReference type="Proteomes" id="UP001500552"/>
    </source>
</evidence>